<dbReference type="Proteomes" id="UP000675940">
    <property type="component" value="Unassembled WGS sequence"/>
</dbReference>
<proteinExistence type="predicted"/>
<gene>
    <name evidence="2" type="ORF">J5474_01180</name>
</gene>
<name>A0A940MGI9_9RHOB</name>
<feature type="region of interest" description="Disordered" evidence="1">
    <location>
        <begin position="109"/>
        <end position="137"/>
    </location>
</feature>
<dbReference type="AlphaFoldDB" id="A0A940MGI9"/>
<evidence type="ECO:0000256" key="1">
    <source>
        <dbReference type="SAM" id="MobiDB-lite"/>
    </source>
</evidence>
<evidence type="ECO:0008006" key="4">
    <source>
        <dbReference type="Google" id="ProtNLM"/>
    </source>
</evidence>
<organism evidence="2 3">
    <name type="scientific">Sagittula salina</name>
    <dbReference type="NCBI Taxonomy" id="2820268"/>
    <lineage>
        <taxon>Bacteria</taxon>
        <taxon>Pseudomonadati</taxon>
        <taxon>Pseudomonadota</taxon>
        <taxon>Alphaproteobacteria</taxon>
        <taxon>Rhodobacterales</taxon>
        <taxon>Roseobacteraceae</taxon>
        <taxon>Sagittula</taxon>
    </lineage>
</organism>
<evidence type="ECO:0000313" key="2">
    <source>
        <dbReference type="EMBL" id="MBP0481106.1"/>
    </source>
</evidence>
<dbReference type="SUPFAM" id="SSF141571">
    <property type="entry name" value="Pentapeptide repeat-like"/>
    <property type="match status" value="1"/>
</dbReference>
<dbReference type="EMBL" id="JAGISH010000001">
    <property type="protein sequence ID" value="MBP0481106.1"/>
    <property type="molecule type" value="Genomic_DNA"/>
</dbReference>
<evidence type="ECO:0000313" key="3">
    <source>
        <dbReference type="Proteomes" id="UP000675940"/>
    </source>
</evidence>
<keyword evidence="3" id="KW-1185">Reference proteome</keyword>
<comment type="caution">
    <text evidence="2">The sequence shown here is derived from an EMBL/GenBank/DDBJ whole genome shotgun (WGS) entry which is preliminary data.</text>
</comment>
<accession>A0A940MGI9</accession>
<protein>
    <recommendedName>
        <fullName evidence="4">Pentapeptide repeat-containing protein</fullName>
    </recommendedName>
</protein>
<sequence>MVFLNLNNSRFDVTTSDNVHIAYCRLAGARVRGLQLDEFSTFYETETAEINFDGGPLSNTAFQDVRLAEEATVNADLSGAFGDATVRLPERMDRPAHWPAHDLGDAFDTEWRKWQADPEGYTPPPPPQHRFEPDPKP</sequence>
<dbReference type="RefSeq" id="WP_209358530.1">
    <property type="nucleotide sequence ID" value="NZ_JAGISH010000001.1"/>
</dbReference>
<reference evidence="2" key="1">
    <citation type="submission" date="2021-03" db="EMBL/GenBank/DDBJ databases">
        <title>Sagittula salina sp. nov. strain M10.9X isolated from the marine waste.</title>
        <authorList>
            <person name="Satari L."/>
            <person name="Molina-Menor E."/>
            <person name="Vidal-Verdu A."/>
            <person name="Pascual J."/>
            <person name="Pereto J."/>
            <person name="Porcar M."/>
        </authorList>
    </citation>
    <scope>NUCLEOTIDE SEQUENCE</scope>
    <source>
        <strain evidence="2">M10.9X</strain>
    </source>
</reference>
<dbReference type="Gene3D" id="2.160.20.80">
    <property type="entry name" value="E3 ubiquitin-protein ligase SopA"/>
    <property type="match status" value="1"/>
</dbReference>